<keyword evidence="3" id="KW-0804">Transcription</keyword>
<protein>
    <recommendedName>
        <fullName evidence="4">HTH gntR-type domain-containing protein</fullName>
    </recommendedName>
</protein>
<dbReference type="GO" id="GO:0003677">
    <property type="term" value="F:DNA binding"/>
    <property type="evidence" value="ECO:0007669"/>
    <property type="project" value="UniProtKB-KW"/>
</dbReference>
<dbReference type="SMART" id="SM00345">
    <property type="entry name" value="HTH_GNTR"/>
    <property type="match status" value="1"/>
</dbReference>
<evidence type="ECO:0000256" key="2">
    <source>
        <dbReference type="ARBA" id="ARBA00023125"/>
    </source>
</evidence>
<organism evidence="5 6">
    <name type="scientific">Glaesserella parasuis ZJ0906</name>
    <dbReference type="NCBI Taxonomy" id="1322346"/>
    <lineage>
        <taxon>Bacteria</taxon>
        <taxon>Pseudomonadati</taxon>
        <taxon>Pseudomonadota</taxon>
        <taxon>Gammaproteobacteria</taxon>
        <taxon>Pasteurellales</taxon>
        <taxon>Pasteurellaceae</taxon>
        <taxon>Glaesserella</taxon>
    </lineage>
</organism>
<dbReference type="PRINTS" id="PR00035">
    <property type="entry name" value="HTHGNTR"/>
</dbReference>
<dbReference type="Gene3D" id="1.20.120.530">
    <property type="entry name" value="GntR ligand-binding domain-like"/>
    <property type="match status" value="1"/>
</dbReference>
<dbReference type="InterPro" id="IPR011711">
    <property type="entry name" value="GntR_C"/>
</dbReference>
<sequence length="237" mass="27582">MEKFTKKAASLDLQEKIKTLILQRKLKSGDLMPTENELIELFNVSRSSLREAIKSLEALHILDIRHGIGTFVGSSSLTPMIRGLTFYAQLHLQDNLKNIIDILDIREILQYGFAPMALPKISEENSQRLQLLVKTLEENARKQCFSIAEEKQIHLLIYQPLQNHLLSQYLDAFWEIYEKLENDLPPIRVSPTALALQYRELVDAVEAKDLERMQRAILYYFQEIRQCLLKGYHNEQN</sequence>
<dbReference type="CDD" id="cd07377">
    <property type="entry name" value="WHTH_GntR"/>
    <property type="match status" value="1"/>
</dbReference>
<dbReference type="InterPro" id="IPR036388">
    <property type="entry name" value="WH-like_DNA-bd_sf"/>
</dbReference>
<dbReference type="EMBL" id="CP005384">
    <property type="protein sequence ID" value="AGO17375.1"/>
    <property type="molecule type" value="Genomic_DNA"/>
</dbReference>
<dbReference type="Pfam" id="PF07729">
    <property type="entry name" value="FCD"/>
    <property type="match status" value="1"/>
</dbReference>
<dbReference type="SUPFAM" id="SSF48008">
    <property type="entry name" value="GntR ligand-binding domain-like"/>
    <property type="match status" value="1"/>
</dbReference>
<gene>
    <name evidence="5" type="ORF">K756_11430</name>
</gene>
<dbReference type="PROSITE" id="PS50949">
    <property type="entry name" value="HTH_GNTR"/>
    <property type="match status" value="1"/>
</dbReference>
<evidence type="ECO:0000259" key="4">
    <source>
        <dbReference type="PROSITE" id="PS50949"/>
    </source>
</evidence>
<proteinExistence type="predicted"/>
<name>A0A806JEI8_GLAPU</name>
<evidence type="ECO:0000256" key="3">
    <source>
        <dbReference type="ARBA" id="ARBA00023163"/>
    </source>
</evidence>
<dbReference type="PANTHER" id="PTHR43537">
    <property type="entry name" value="TRANSCRIPTIONAL REGULATOR, GNTR FAMILY"/>
    <property type="match status" value="1"/>
</dbReference>
<dbReference type="InterPro" id="IPR000524">
    <property type="entry name" value="Tscrpt_reg_HTH_GntR"/>
</dbReference>
<dbReference type="InterPro" id="IPR036390">
    <property type="entry name" value="WH_DNA-bd_sf"/>
</dbReference>
<reference evidence="5 6" key="1">
    <citation type="journal article" date="2013" name="PLoS ONE">
        <title>Complete Genome Analysis of a Haemophilus parasuis Serovar 12 Strain from China.</title>
        <authorList>
            <person name="Li Y."/>
            <person name="Kwok A.H."/>
            <person name="Jiang J."/>
            <person name="Zou Y."/>
            <person name="Zheng F."/>
            <person name="Chen P."/>
            <person name="Hou C."/>
            <person name="Leung F.C."/>
            <person name="Jiang P."/>
        </authorList>
    </citation>
    <scope>NUCLEOTIDE SEQUENCE [LARGE SCALE GENOMIC DNA]</scope>
    <source>
        <strain evidence="5 6">ZJ0906</strain>
    </source>
</reference>
<dbReference type="KEGG" id="hpaz:K756_11430"/>
<dbReference type="GO" id="GO:0003700">
    <property type="term" value="F:DNA-binding transcription factor activity"/>
    <property type="evidence" value="ECO:0007669"/>
    <property type="project" value="InterPro"/>
</dbReference>
<keyword evidence="2" id="KW-0238">DNA-binding</keyword>
<keyword evidence="1" id="KW-0805">Transcription regulation</keyword>
<dbReference type="Proteomes" id="UP000014672">
    <property type="component" value="Chromosome"/>
</dbReference>
<dbReference type="PANTHER" id="PTHR43537:SF5">
    <property type="entry name" value="UXU OPERON TRANSCRIPTIONAL REGULATOR"/>
    <property type="match status" value="1"/>
</dbReference>
<accession>A0A806JEI8</accession>
<dbReference type="InterPro" id="IPR008920">
    <property type="entry name" value="TF_FadR/GntR_C"/>
</dbReference>
<evidence type="ECO:0000313" key="6">
    <source>
        <dbReference type="Proteomes" id="UP000014672"/>
    </source>
</evidence>
<dbReference type="Gene3D" id="1.10.10.10">
    <property type="entry name" value="Winged helix-like DNA-binding domain superfamily/Winged helix DNA-binding domain"/>
    <property type="match status" value="1"/>
</dbReference>
<dbReference type="Pfam" id="PF00392">
    <property type="entry name" value="GntR"/>
    <property type="match status" value="1"/>
</dbReference>
<evidence type="ECO:0000313" key="5">
    <source>
        <dbReference type="EMBL" id="AGO17375.1"/>
    </source>
</evidence>
<dbReference type="SUPFAM" id="SSF46785">
    <property type="entry name" value="Winged helix' DNA-binding domain"/>
    <property type="match status" value="1"/>
</dbReference>
<dbReference type="AlphaFoldDB" id="A0A806JEI8"/>
<feature type="domain" description="HTH gntR-type" evidence="4">
    <location>
        <begin position="7"/>
        <end position="75"/>
    </location>
</feature>
<evidence type="ECO:0000256" key="1">
    <source>
        <dbReference type="ARBA" id="ARBA00023015"/>
    </source>
</evidence>